<dbReference type="Gene3D" id="1.10.10.10">
    <property type="entry name" value="Winged helix-like DNA-binding domain superfamily/Winged helix DNA-binding domain"/>
    <property type="match status" value="2"/>
</dbReference>
<dbReference type="InterPro" id="IPR013196">
    <property type="entry name" value="HTH_11"/>
</dbReference>
<dbReference type="PANTHER" id="PTHR30185:SF18">
    <property type="entry name" value="TRANSCRIPTIONAL REGULATOR MTLR"/>
    <property type="match status" value="1"/>
</dbReference>
<evidence type="ECO:0000256" key="1">
    <source>
        <dbReference type="ARBA" id="ARBA00023015"/>
    </source>
</evidence>
<dbReference type="InterPro" id="IPR050661">
    <property type="entry name" value="BglG_antiterminators"/>
</dbReference>
<dbReference type="RefSeq" id="WP_152891779.1">
    <property type="nucleotide sequence ID" value="NZ_WHJC01000355.1"/>
</dbReference>
<evidence type="ECO:0000256" key="2">
    <source>
        <dbReference type="ARBA" id="ARBA00023163"/>
    </source>
</evidence>
<evidence type="ECO:0000313" key="6">
    <source>
        <dbReference type="Proteomes" id="UP000430345"/>
    </source>
</evidence>
<dbReference type="Proteomes" id="UP000430345">
    <property type="component" value="Unassembled WGS sequence"/>
</dbReference>
<evidence type="ECO:0000259" key="3">
    <source>
        <dbReference type="Pfam" id="PF05043"/>
    </source>
</evidence>
<dbReference type="Pfam" id="PF08279">
    <property type="entry name" value="HTH_11"/>
    <property type="match status" value="1"/>
</dbReference>
<evidence type="ECO:0000313" key="5">
    <source>
        <dbReference type="EMBL" id="MPQ44907.1"/>
    </source>
</evidence>
<dbReference type="EMBL" id="WHJC01000355">
    <property type="protein sequence ID" value="MPQ44907.1"/>
    <property type="molecule type" value="Genomic_DNA"/>
</dbReference>
<feature type="domain" description="Mga helix-turn-helix" evidence="3">
    <location>
        <begin position="92"/>
        <end position="161"/>
    </location>
</feature>
<protein>
    <submittedName>
        <fullName evidence="5">HTH domain-containing protein</fullName>
    </submittedName>
</protein>
<sequence length="237" mass="28302">MLNKRCTKILFNLFEYDKVVKIEELANTFNVSNRTIRYDLDKIDYFLKVNNLSKIIRKPNSGILYKSSTSDKNKIYKIFNNLDFQEYILCQKERVVIILYELLNSKSNINYEILINKLKISKSTLVSDMKLVRQWLEKYNIKIINGKRNGIIFRGEEIEIRKATVDLLINYKNKYNIIETINHIYEKENNVIYNDLHCLNFNNEKIKFVQHIIKKLENKLNFVLSDPDFDKLTINTL</sequence>
<dbReference type="AlphaFoldDB" id="A0A6I1MRT1"/>
<keyword evidence="1" id="KW-0805">Transcription regulation</keyword>
<dbReference type="SUPFAM" id="SSF46785">
    <property type="entry name" value="Winged helix' DNA-binding domain"/>
    <property type="match status" value="1"/>
</dbReference>
<organism evidence="5 6">
    <name type="scientific">Clostridium tarantellae</name>
    <dbReference type="NCBI Taxonomy" id="39493"/>
    <lineage>
        <taxon>Bacteria</taxon>
        <taxon>Bacillati</taxon>
        <taxon>Bacillota</taxon>
        <taxon>Clostridia</taxon>
        <taxon>Eubacteriales</taxon>
        <taxon>Clostridiaceae</taxon>
        <taxon>Clostridium</taxon>
    </lineage>
</organism>
<reference evidence="5 6" key="1">
    <citation type="submission" date="2019-10" db="EMBL/GenBank/DDBJ databases">
        <title>The Genome Sequence of Clostridium tarantellae Isolated from Fish Brain.</title>
        <authorList>
            <person name="Bano L."/>
            <person name="Kiel M."/>
            <person name="Sales G."/>
            <person name="Doxey A.C."/>
            <person name="Mansfield M.J."/>
            <person name="Schiavone M."/>
            <person name="Rossetto O."/>
            <person name="Pirazzini M."/>
            <person name="Dobrindt U."/>
            <person name="Montecucco C."/>
        </authorList>
    </citation>
    <scope>NUCLEOTIDE SEQUENCE [LARGE SCALE GENOMIC DNA]</scope>
    <source>
        <strain evidence="5 6">DSM 3997</strain>
    </source>
</reference>
<dbReference type="OrthoDB" id="3175596at2"/>
<dbReference type="InterPro" id="IPR036388">
    <property type="entry name" value="WH-like_DNA-bd_sf"/>
</dbReference>
<comment type="caution">
    <text evidence="5">The sequence shown here is derived from an EMBL/GenBank/DDBJ whole genome shotgun (WGS) entry which is preliminary data.</text>
</comment>
<name>A0A6I1MRT1_9CLOT</name>
<dbReference type="Pfam" id="PF05043">
    <property type="entry name" value="Mga"/>
    <property type="match status" value="1"/>
</dbReference>
<feature type="domain" description="Helix-turn-helix type 11" evidence="4">
    <location>
        <begin position="7"/>
        <end position="61"/>
    </location>
</feature>
<gene>
    <name evidence="5" type="ORF">GBZ86_14295</name>
</gene>
<keyword evidence="2" id="KW-0804">Transcription</keyword>
<accession>A0A6I1MRT1</accession>
<dbReference type="InterPro" id="IPR036390">
    <property type="entry name" value="WH_DNA-bd_sf"/>
</dbReference>
<feature type="non-terminal residue" evidence="5">
    <location>
        <position position="237"/>
    </location>
</feature>
<evidence type="ECO:0000259" key="4">
    <source>
        <dbReference type="Pfam" id="PF08279"/>
    </source>
</evidence>
<proteinExistence type="predicted"/>
<dbReference type="InterPro" id="IPR007737">
    <property type="entry name" value="Mga_HTH"/>
</dbReference>
<dbReference type="PANTHER" id="PTHR30185">
    <property type="entry name" value="CRYPTIC BETA-GLUCOSIDE BGL OPERON ANTITERMINATOR"/>
    <property type="match status" value="1"/>
</dbReference>
<keyword evidence="6" id="KW-1185">Reference proteome</keyword>